<dbReference type="Pfam" id="PF06415">
    <property type="entry name" value="iPGM_N"/>
    <property type="match status" value="1"/>
</dbReference>
<protein>
    <recommendedName>
        <fullName evidence="10 11">2,3-bisphosphoglycerate-independent phosphoglycerate mutase</fullName>
        <shortName evidence="10">BPG-independent PGAM</shortName>
        <shortName evidence="10">Phosphoglyceromutase</shortName>
        <shortName evidence="10">iPGM</shortName>
        <ecNumber evidence="10 11">5.4.2.12</ecNumber>
    </recommendedName>
</protein>
<dbReference type="SUPFAM" id="SSF53649">
    <property type="entry name" value="Alkaline phosphatase-like"/>
    <property type="match status" value="1"/>
</dbReference>
<reference evidence="16 17" key="1">
    <citation type="journal article" date="2016" name="Nat. Commun.">
        <title>Thousands of microbial genomes shed light on interconnected biogeochemical processes in an aquifer system.</title>
        <authorList>
            <person name="Anantharaman K."/>
            <person name="Brown C.T."/>
            <person name="Hug L.A."/>
            <person name="Sharon I."/>
            <person name="Castelle C.J."/>
            <person name="Probst A.J."/>
            <person name="Thomas B.C."/>
            <person name="Singh A."/>
            <person name="Wilkins M.J."/>
            <person name="Karaoz U."/>
            <person name="Brodie E.L."/>
            <person name="Williams K.H."/>
            <person name="Hubbard S.S."/>
            <person name="Banfield J.F."/>
        </authorList>
    </citation>
    <scope>NUCLEOTIDE SEQUENCE [LARGE SCALE GENOMIC DNA]</scope>
</reference>
<dbReference type="GO" id="GO:0006007">
    <property type="term" value="P:glucose catabolic process"/>
    <property type="evidence" value="ECO:0007669"/>
    <property type="project" value="InterPro"/>
</dbReference>
<dbReference type="CDD" id="cd16010">
    <property type="entry name" value="iPGM"/>
    <property type="match status" value="1"/>
</dbReference>
<dbReference type="EMBL" id="MFKE01000002">
    <property type="protein sequence ID" value="OGG36025.1"/>
    <property type="molecule type" value="Genomic_DNA"/>
</dbReference>
<evidence type="ECO:0000313" key="17">
    <source>
        <dbReference type="Proteomes" id="UP000176186"/>
    </source>
</evidence>
<feature type="binding site" evidence="10 12">
    <location>
        <begin position="153"/>
        <end position="154"/>
    </location>
    <ligand>
        <name>substrate</name>
    </ligand>
</feature>
<dbReference type="GO" id="GO:0006096">
    <property type="term" value="P:glycolytic process"/>
    <property type="evidence" value="ECO:0007669"/>
    <property type="project" value="UniProtKB-UniRule"/>
</dbReference>
<feature type="binding site" evidence="10 12">
    <location>
        <position position="185"/>
    </location>
    <ligand>
        <name>substrate</name>
    </ligand>
</feature>
<dbReference type="HAMAP" id="MF_01038">
    <property type="entry name" value="GpmI"/>
    <property type="match status" value="1"/>
</dbReference>
<keyword evidence="8 13" id="KW-0464">Manganese</keyword>
<dbReference type="PANTHER" id="PTHR31637">
    <property type="entry name" value="2,3-BISPHOSPHOGLYCERATE-INDEPENDENT PHOSPHOGLYCERATE MUTASE"/>
    <property type="match status" value="1"/>
</dbReference>
<evidence type="ECO:0000256" key="11">
    <source>
        <dbReference type="NCBIfam" id="TIGR01307"/>
    </source>
</evidence>
<dbReference type="UniPathway" id="UPA00109">
    <property type="reaction ID" value="UER00186"/>
</dbReference>
<name>A0A1F6BGF9_9BACT</name>
<evidence type="ECO:0000256" key="3">
    <source>
        <dbReference type="ARBA" id="ARBA00002315"/>
    </source>
</evidence>
<comment type="caution">
    <text evidence="10">Lacks conserved residue(s) required for the propagation of feature annotation.</text>
</comment>
<accession>A0A1F6BGF9</accession>
<dbReference type="EC" id="5.4.2.12" evidence="10 11"/>
<evidence type="ECO:0000259" key="15">
    <source>
        <dbReference type="Pfam" id="PF06415"/>
    </source>
</evidence>
<evidence type="ECO:0000256" key="2">
    <source>
        <dbReference type="ARBA" id="ARBA00001936"/>
    </source>
</evidence>
<comment type="similarity">
    <text evidence="5 10">Belongs to the BPG-independent phosphoglycerate mutase family.</text>
</comment>
<dbReference type="InterPro" id="IPR006124">
    <property type="entry name" value="Metalloenzyme"/>
</dbReference>
<dbReference type="InterPro" id="IPR011258">
    <property type="entry name" value="BPG-indep_PGM_N"/>
</dbReference>
<dbReference type="NCBIfam" id="TIGR01307">
    <property type="entry name" value="pgm_bpd_ind"/>
    <property type="match status" value="1"/>
</dbReference>
<feature type="binding site" evidence="10 12">
    <location>
        <position position="191"/>
    </location>
    <ligand>
        <name>substrate</name>
    </ligand>
</feature>
<organism evidence="16 17">
    <name type="scientific">Candidatus Gottesmanbacteria bacterium RIFOXYB1_FULL_47_11</name>
    <dbReference type="NCBI Taxonomy" id="1798401"/>
    <lineage>
        <taxon>Bacteria</taxon>
        <taxon>Candidatus Gottesmaniibacteriota</taxon>
    </lineage>
</organism>
<evidence type="ECO:0000256" key="5">
    <source>
        <dbReference type="ARBA" id="ARBA00008819"/>
    </source>
</evidence>
<dbReference type="AlphaFoldDB" id="A0A1F6BGF9"/>
<dbReference type="PANTHER" id="PTHR31637:SF0">
    <property type="entry name" value="2,3-BISPHOSPHOGLYCERATE-INDEPENDENT PHOSPHOGLYCERATE MUTASE"/>
    <property type="match status" value="1"/>
</dbReference>
<comment type="function">
    <text evidence="3 10">Catalyzes the interconversion of 2-phosphoglycerate and 3-phosphoglycerate.</text>
</comment>
<dbReference type="GO" id="GO:0005829">
    <property type="term" value="C:cytosol"/>
    <property type="evidence" value="ECO:0007669"/>
    <property type="project" value="TreeGrafter"/>
</dbReference>
<feature type="domain" description="Metalloenzyme" evidence="14">
    <location>
        <begin position="3"/>
        <end position="523"/>
    </location>
</feature>
<dbReference type="InterPro" id="IPR005995">
    <property type="entry name" value="Pgm_bpd_ind"/>
</dbReference>
<evidence type="ECO:0000256" key="9">
    <source>
        <dbReference type="ARBA" id="ARBA00023235"/>
    </source>
</evidence>
<keyword evidence="9 10" id="KW-0413">Isomerase</keyword>
<feature type="binding site" evidence="13">
    <location>
        <position position="434"/>
    </location>
    <ligand>
        <name>Mn(2+)</name>
        <dbReference type="ChEBI" id="CHEBI:29035"/>
        <label>1</label>
    </ligand>
</feature>
<comment type="caution">
    <text evidence="16">The sequence shown here is derived from an EMBL/GenBank/DDBJ whole genome shotgun (WGS) entry which is preliminary data.</text>
</comment>
<proteinExistence type="inferred from homology"/>
<dbReference type="PIRSF" id="PIRSF001492">
    <property type="entry name" value="IPGAM"/>
    <property type="match status" value="1"/>
</dbReference>
<feature type="domain" description="BPG-independent PGAM N-terminal" evidence="15">
    <location>
        <begin position="81"/>
        <end position="326"/>
    </location>
</feature>
<comment type="cofactor">
    <cofactor evidence="2">
        <name>Mn(2+)</name>
        <dbReference type="ChEBI" id="CHEBI:29035"/>
    </cofactor>
</comment>
<keyword evidence="6 13" id="KW-0479">Metal-binding</keyword>
<dbReference type="Pfam" id="PF01676">
    <property type="entry name" value="Metalloenzyme"/>
    <property type="match status" value="1"/>
</dbReference>
<feature type="binding site" evidence="10 12">
    <location>
        <position position="363"/>
    </location>
    <ligand>
        <name>substrate</name>
    </ligand>
</feature>
<comment type="subunit">
    <text evidence="10">Monomer.</text>
</comment>
<dbReference type="STRING" id="1798401.A2363_00895"/>
<dbReference type="SUPFAM" id="SSF64158">
    <property type="entry name" value="2,3-Bisphosphoglycerate-independent phosphoglycerate mutase, substrate-binding domain"/>
    <property type="match status" value="1"/>
</dbReference>
<evidence type="ECO:0000256" key="8">
    <source>
        <dbReference type="ARBA" id="ARBA00023211"/>
    </source>
</evidence>
<evidence type="ECO:0000256" key="1">
    <source>
        <dbReference type="ARBA" id="ARBA00000370"/>
    </source>
</evidence>
<sequence>MIKPIVLIVLDGWGLAPPGPGNAVSLARLQTIPKLWNTYPHTELEASGESVGLPAGEDGNTETGHINIGAGRVVYQDLPRINMAISDGSFFRNEAFTGAITYAQQHKSNIHLMGLLSDSGVHANREHLYALLQLIKQSCVQCPVYLHLFTDGRDSSPSAGKRFIVEVEAKCAALGIGKIATICGRYYAMDRDRRWERTEEAYKALTETIDRRAASAISAIEQSYAAGRTDEFIEPTIICDPSGTPYPRIANHDSVIFYNYRIDRPRQLTRAFVLPNFEQETSAGTFDPYAVKYFHKHVVETDSRNKPFERTVTLPNIFFVTMTEYEQHLPCMVAYPPQQVSSPIASVFSELSLRQLHASETEKERFVTYYFNGLREIPYAGEDRLIVPSPKVATYDLVPEMSALSLTDHIIDRIALGIYSFILVNYANPDMVGHTGNIPASIRACEFVDQCVERLVSKVLTLGGTCMITGDHGNVEEMLGPGGDMDTEHSTYPVPFIIIDPKLREHAHMLPKGKLADIAPTILGMRKLPIPPGMTGKNLLADLSI</sequence>
<evidence type="ECO:0000256" key="4">
    <source>
        <dbReference type="ARBA" id="ARBA00004798"/>
    </source>
</evidence>
<comment type="catalytic activity">
    <reaction evidence="1 10">
        <text>(2R)-2-phosphoglycerate = (2R)-3-phosphoglycerate</text>
        <dbReference type="Rhea" id="RHEA:15901"/>
        <dbReference type="ChEBI" id="CHEBI:58272"/>
        <dbReference type="ChEBI" id="CHEBI:58289"/>
        <dbReference type="EC" id="5.4.2.12"/>
    </reaction>
</comment>
<evidence type="ECO:0000313" key="16">
    <source>
        <dbReference type="EMBL" id="OGG36025.1"/>
    </source>
</evidence>
<feature type="binding site" evidence="13">
    <location>
        <position position="471"/>
    </location>
    <ligand>
        <name>Mn(2+)</name>
        <dbReference type="ChEBI" id="CHEBI:29035"/>
        <label>2</label>
    </ligand>
</feature>
<evidence type="ECO:0000256" key="13">
    <source>
        <dbReference type="PIRSR" id="PIRSR001492-3"/>
    </source>
</evidence>
<dbReference type="InterPro" id="IPR017850">
    <property type="entry name" value="Alkaline_phosphatase_core_sf"/>
</dbReference>
<dbReference type="GO" id="GO:0030145">
    <property type="term" value="F:manganese ion binding"/>
    <property type="evidence" value="ECO:0007669"/>
    <property type="project" value="InterPro"/>
</dbReference>
<dbReference type="GO" id="GO:0004619">
    <property type="term" value="F:phosphoglycerate mutase activity"/>
    <property type="evidence" value="ECO:0007669"/>
    <property type="project" value="UniProtKB-UniRule"/>
</dbReference>
<dbReference type="Gene3D" id="3.40.720.10">
    <property type="entry name" value="Alkaline Phosphatase, subunit A"/>
    <property type="match status" value="1"/>
</dbReference>
<feature type="binding site" evidence="13">
    <location>
        <position position="430"/>
    </location>
    <ligand>
        <name>Mn(2+)</name>
        <dbReference type="ChEBI" id="CHEBI:29035"/>
        <label>1</label>
    </ligand>
</feature>
<feature type="binding site" evidence="10 12">
    <location>
        <position position="122"/>
    </location>
    <ligand>
        <name>substrate</name>
    </ligand>
</feature>
<evidence type="ECO:0000256" key="7">
    <source>
        <dbReference type="ARBA" id="ARBA00023152"/>
    </source>
</evidence>
<dbReference type="Gene3D" id="3.40.1450.10">
    <property type="entry name" value="BPG-independent phosphoglycerate mutase, domain B"/>
    <property type="match status" value="1"/>
</dbReference>
<dbReference type="FunFam" id="3.40.1450.10:FF:000002">
    <property type="entry name" value="2,3-bisphosphoglycerate-independent phosphoglycerate mutase"/>
    <property type="match status" value="1"/>
</dbReference>
<dbReference type="InterPro" id="IPR036646">
    <property type="entry name" value="PGAM_B_sf"/>
</dbReference>
<evidence type="ECO:0000256" key="10">
    <source>
        <dbReference type="HAMAP-Rule" id="MF_01038"/>
    </source>
</evidence>
<evidence type="ECO:0000256" key="12">
    <source>
        <dbReference type="PIRSR" id="PIRSR001492-2"/>
    </source>
</evidence>
<feature type="binding site" evidence="13">
    <location>
        <position position="489"/>
    </location>
    <ligand>
        <name>Mn(2+)</name>
        <dbReference type="ChEBI" id="CHEBI:29035"/>
        <label>1</label>
    </ligand>
</feature>
<keyword evidence="7 10" id="KW-0324">Glycolysis</keyword>
<dbReference type="Proteomes" id="UP000176186">
    <property type="component" value="Unassembled WGS sequence"/>
</dbReference>
<comment type="pathway">
    <text evidence="4 10">Carbohydrate degradation; glycolysis; pyruvate from D-glyceraldehyde 3-phosphate: step 3/5.</text>
</comment>
<feature type="binding site" evidence="13">
    <location>
        <position position="11"/>
    </location>
    <ligand>
        <name>Mn(2+)</name>
        <dbReference type="ChEBI" id="CHEBI:29035"/>
        <label>2</label>
    </ligand>
</feature>
<evidence type="ECO:0000259" key="14">
    <source>
        <dbReference type="Pfam" id="PF01676"/>
    </source>
</evidence>
<feature type="binding site" evidence="10 12">
    <location>
        <begin position="261"/>
        <end position="264"/>
    </location>
    <ligand>
        <name>substrate</name>
    </ligand>
</feature>
<evidence type="ECO:0000256" key="6">
    <source>
        <dbReference type="ARBA" id="ARBA00022723"/>
    </source>
</evidence>
<feature type="binding site" evidence="13">
    <location>
        <position position="472"/>
    </location>
    <ligand>
        <name>Mn(2+)</name>
        <dbReference type="ChEBI" id="CHEBI:29035"/>
        <label>2</label>
    </ligand>
</feature>
<gene>
    <name evidence="10" type="primary">gpmI</name>
    <name evidence="16" type="ORF">A2363_00895</name>
</gene>